<dbReference type="CDD" id="cd18795">
    <property type="entry name" value="SF2_C_Ski2"/>
    <property type="match status" value="1"/>
</dbReference>
<evidence type="ECO:0000256" key="2">
    <source>
        <dbReference type="ARBA" id="ARBA00022801"/>
    </source>
</evidence>
<dbReference type="PROSITE" id="PS51192">
    <property type="entry name" value="HELICASE_ATP_BIND_1"/>
    <property type="match status" value="1"/>
</dbReference>
<evidence type="ECO:0000256" key="5">
    <source>
        <dbReference type="ARBA" id="ARBA00023235"/>
    </source>
</evidence>
<evidence type="ECO:0000256" key="4">
    <source>
        <dbReference type="ARBA" id="ARBA00022840"/>
    </source>
</evidence>
<dbReference type="InterPro" id="IPR057842">
    <property type="entry name" value="WH_MER3"/>
</dbReference>
<evidence type="ECO:0000256" key="9">
    <source>
        <dbReference type="ARBA" id="ARBA00048988"/>
    </source>
</evidence>
<dbReference type="InterPro" id="IPR014001">
    <property type="entry name" value="Helicase_ATP-bd"/>
</dbReference>
<keyword evidence="4" id="KW-0067">ATP-binding</keyword>
<evidence type="ECO:0000313" key="11">
    <source>
        <dbReference type="EMBL" id="RNA00917.1"/>
    </source>
</evidence>
<dbReference type="InterPro" id="IPR052247">
    <property type="entry name" value="Meiotic_Crossover_Helicase"/>
</dbReference>
<keyword evidence="3 11" id="KW-0347">Helicase</keyword>
<dbReference type="Pfam" id="PF00270">
    <property type="entry name" value="DEAD"/>
    <property type="match status" value="1"/>
</dbReference>
<evidence type="ECO:0000256" key="1">
    <source>
        <dbReference type="ARBA" id="ARBA00022741"/>
    </source>
</evidence>
<keyword evidence="12" id="KW-1185">Reference proteome</keyword>
<evidence type="ECO:0000256" key="6">
    <source>
        <dbReference type="ARBA" id="ARBA00023254"/>
    </source>
</evidence>
<comment type="caution">
    <text evidence="11">The sequence shown here is derived from an EMBL/GenBank/DDBJ whole genome shotgun (WGS) entry which is preliminary data.</text>
</comment>
<dbReference type="Pfam" id="PF23445">
    <property type="entry name" value="WHD_SNRNP200"/>
    <property type="match status" value="1"/>
</dbReference>
<dbReference type="InterPro" id="IPR011545">
    <property type="entry name" value="DEAD/DEAH_box_helicase_dom"/>
</dbReference>
<dbReference type="Pfam" id="PF02889">
    <property type="entry name" value="Sec63"/>
    <property type="match status" value="1"/>
</dbReference>
<evidence type="ECO:0000256" key="8">
    <source>
        <dbReference type="ARBA" id="ARBA00034808"/>
    </source>
</evidence>
<keyword evidence="1" id="KW-0547">Nucleotide-binding</keyword>
<evidence type="ECO:0000256" key="3">
    <source>
        <dbReference type="ARBA" id="ARBA00022806"/>
    </source>
</evidence>
<dbReference type="PANTHER" id="PTHR47835">
    <property type="entry name" value="HFM1, ATP DEPENDENT DNA HELICASE HOMOLOG"/>
    <property type="match status" value="1"/>
</dbReference>
<organism evidence="11 12">
    <name type="scientific">Brachionus plicatilis</name>
    <name type="common">Marine rotifer</name>
    <name type="synonym">Brachionus muelleri</name>
    <dbReference type="NCBI Taxonomy" id="10195"/>
    <lineage>
        <taxon>Eukaryota</taxon>
        <taxon>Metazoa</taxon>
        <taxon>Spiralia</taxon>
        <taxon>Gnathifera</taxon>
        <taxon>Rotifera</taxon>
        <taxon>Eurotatoria</taxon>
        <taxon>Monogononta</taxon>
        <taxon>Pseudotrocha</taxon>
        <taxon>Ploima</taxon>
        <taxon>Brachionidae</taxon>
        <taxon>Brachionus</taxon>
    </lineage>
</organism>
<dbReference type="InterPro" id="IPR004179">
    <property type="entry name" value="Sec63-dom"/>
</dbReference>
<dbReference type="OrthoDB" id="5575at2759"/>
<dbReference type="GO" id="GO:0003676">
    <property type="term" value="F:nucleic acid binding"/>
    <property type="evidence" value="ECO:0007669"/>
    <property type="project" value="InterPro"/>
</dbReference>
<dbReference type="AlphaFoldDB" id="A0A3M7PP68"/>
<dbReference type="InterPro" id="IPR036390">
    <property type="entry name" value="WH_DNA-bd_sf"/>
</dbReference>
<dbReference type="GO" id="GO:0051321">
    <property type="term" value="P:meiotic cell cycle"/>
    <property type="evidence" value="ECO:0007669"/>
    <property type="project" value="UniProtKB-KW"/>
</dbReference>
<dbReference type="GO" id="GO:0016787">
    <property type="term" value="F:hydrolase activity"/>
    <property type="evidence" value="ECO:0007669"/>
    <property type="project" value="UniProtKB-KW"/>
</dbReference>
<dbReference type="SUPFAM" id="SSF46785">
    <property type="entry name" value="Winged helix' DNA-binding domain"/>
    <property type="match status" value="1"/>
</dbReference>
<accession>A0A3M7PP68</accession>
<feature type="domain" description="Helicase ATP-binding" evidence="10">
    <location>
        <begin position="130"/>
        <end position="309"/>
    </location>
</feature>
<sequence>MRVKGLARYFQMNLSNHNQLNTEENNHNFDDSDDDFDVFLETDKIFDQSDLKDNFNDFQDINSLSINQISRRKSFHNQSQILPPVHAKEQCSAFKNFDITLVPVSVLPSKYQNIFSSFPVFNYVQSTVFNDVFYTNKNLVITAPTSSGKTVILEIAIIRLLASLNCELMAPIKALCSEKYRDWYHKFEKLHNIKVVEITGDTDTKYDYVSMDSANIICTTPEKWDMITRKYKNRNALLNEIRLFLIDEIHVLGESSRGACIEAVISRMKKMTCSSVTNENNLRFLAISATIPNIEDFSQWLSSDLDCQKSATFFNEKEFLESLFYDKIKMMLNDTYRPVKLNKVILGYYCSPKTSDFCFDLSLNYKLENVIRQYSDSKPTLIFCSTRKGTIQAAQILAKTNRYIRNQANKNFLFEQAKSLKDPKIRELVVNNGIGIHHAGMDSSDRALIENLFLTSNLFVLFSTSTLSIGNYSTTQILQMIGRAGRPQFDTSATAVIMTKHTDKLQYETLIEGNQLIESQLHKNLIEHLNVEICLKTIGSLSEAIKWLKSTFLYTRLCKNPLHYDLNLKLKNKQELIDKYLSELCIENLNKLMNFGLIENCDFVNDPNHVLQPTQIGQLMAKYCILFDTMKNFIINLELRNNSSVSTKTLKDLIVLVSESREFDDIKLRTSEKSLLNALNNNGKAPKAKDGEQFRYL</sequence>
<dbReference type="Gene3D" id="3.40.50.300">
    <property type="entry name" value="P-loop containing nucleotide triphosphate hydrolases"/>
    <property type="match status" value="3"/>
</dbReference>
<dbReference type="Proteomes" id="UP000276133">
    <property type="component" value="Unassembled WGS sequence"/>
</dbReference>
<reference evidence="11 12" key="1">
    <citation type="journal article" date="2018" name="Sci. Rep.">
        <title>Genomic signatures of local adaptation to the degree of environmental predictability in rotifers.</title>
        <authorList>
            <person name="Franch-Gras L."/>
            <person name="Hahn C."/>
            <person name="Garcia-Roger E.M."/>
            <person name="Carmona M.J."/>
            <person name="Serra M."/>
            <person name="Gomez A."/>
        </authorList>
    </citation>
    <scope>NUCLEOTIDE SEQUENCE [LARGE SCALE GENOMIC DNA]</scope>
    <source>
        <strain evidence="11">HYR1</strain>
    </source>
</reference>
<dbReference type="InterPro" id="IPR027417">
    <property type="entry name" value="P-loop_NTPase"/>
</dbReference>
<dbReference type="Gene3D" id="1.10.10.10">
    <property type="entry name" value="Winged helix-like DNA-binding domain superfamily/Winged helix DNA-binding domain"/>
    <property type="match status" value="1"/>
</dbReference>
<dbReference type="SMART" id="SM00487">
    <property type="entry name" value="DEXDc"/>
    <property type="match status" value="1"/>
</dbReference>
<evidence type="ECO:0000256" key="7">
    <source>
        <dbReference type="ARBA" id="ARBA00034617"/>
    </source>
</evidence>
<dbReference type="EC" id="5.6.2.4" evidence="8"/>
<dbReference type="SUPFAM" id="SSF52540">
    <property type="entry name" value="P-loop containing nucleoside triphosphate hydrolases"/>
    <property type="match status" value="1"/>
</dbReference>
<comment type="catalytic activity">
    <reaction evidence="9">
        <text>ATP + H2O = ADP + phosphate + H(+)</text>
        <dbReference type="Rhea" id="RHEA:13065"/>
        <dbReference type="ChEBI" id="CHEBI:15377"/>
        <dbReference type="ChEBI" id="CHEBI:15378"/>
        <dbReference type="ChEBI" id="CHEBI:30616"/>
        <dbReference type="ChEBI" id="CHEBI:43474"/>
        <dbReference type="ChEBI" id="CHEBI:456216"/>
        <dbReference type="EC" id="5.6.2.4"/>
    </reaction>
</comment>
<keyword evidence="5" id="KW-0413">Isomerase</keyword>
<dbReference type="STRING" id="10195.A0A3M7PP68"/>
<keyword evidence="2" id="KW-0378">Hydrolase</keyword>
<name>A0A3M7PP68_BRAPC</name>
<protein>
    <recommendedName>
        <fullName evidence="8">DNA 3'-5' helicase</fullName>
        <ecNumber evidence="8">5.6.2.4</ecNumber>
    </recommendedName>
</protein>
<dbReference type="Gene3D" id="1.10.3380.10">
    <property type="entry name" value="Sec63 N-terminal domain-like domain"/>
    <property type="match status" value="1"/>
</dbReference>
<dbReference type="PANTHER" id="PTHR47835:SF3">
    <property type="entry name" value="HELICASE FOR MEIOSIS 1"/>
    <property type="match status" value="1"/>
</dbReference>
<evidence type="ECO:0000259" key="10">
    <source>
        <dbReference type="PROSITE" id="PS51192"/>
    </source>
</evidence>
<comment type="catalytic activity">
    <reaction evidence="7">
        <text>Couples ATP hydrolysis with the unwinding of duplex DNA by translocating in the 3'-5' direction.</text>
        <dbReference type="EC" id="5.6.2.4"/>
    </reaction>
</comment>
<dbReference type="InterPro" id="IPR036388">
    <property type="entry name" value="WH-like_DNA-bd_sf"/>
</dbReference>
<keyword evidence="6" id="KW-0469">Meiosis</keyword>
<dbReference type="GO" id="GO:0005524">
    <property type="term" value="F:ATP binding"/>
    <property type="evidence" value="ECO:0007669"/>
    <property type="project" value="UniProtKB-KW"/>
</dbReference>
<gene>
    <name evidence="11" type="ORF">BpHYR1_014168</name>
</gene>
<evidence type="ECO:0000313" key="12">
    <source>
        <dbReference type="Proteomes" id="UP000276133"/>
    </source>
</evidence>
<proteinExistence type="predicted"/>
<dbReference type="GO" id="GO:0043138">
    <property type="term" value="F:3'-5' DNA helicase activity"/>
    <property type="evidence" value="ECO:0007669"/>
    <property type="project" value="UniProtKB-EC"/>
</dbReference>
<dbReference type="EMBL" id="REGN01009552">
    <property type="protein sequence ID" value="RNA00917.1"/>
    <property type="molecule type" value="Genomic_DNA"/>
</dbReference>
<dbReference type="FunFam" id="1.10.10.10:FF:000012">
    <property type="entry name" value="U5 small nuclear ribonucleoprotein helicase"/>
    <property type="match status" value="1"/>
</dbReference>